<keyword evidence="1" id="KW-1133">Transmembrane helix</keyword>
<dbReference type="EMBL" id="QOVM01000002">
    <property type="protein sequence ID" value="RXG23428.1"/>
    <property type="molecule type" value="Genomic_DNA"/>
</dbReference>
<feature type="domain" description="EamA" evidence="2">
    <location>
        <begin position="146"/>
        <end position="276"/>
    </location>
</feature>
<reference evidence="3 4" key="1">
    <citation type="submission" date="2018-07" db="EMBL/GenBank/DDBJ databases">
        <title>Leeuwenhoekiella genomics.</title>
        <authorList>
            <person name="Tahon G."/>
            <person name="Willems A."/>
        </authorList>
    </citation>
    <scope>NUCLEOTIDE SEQUENCE [LARGE SCALE GENOMIC DNA]</scope>
    <source>
        <strain evidence="3 4">LMG 22550</strain>
    </source>
</reference>
<evidence type="ECO:0000313" key="3">
    <source>
        <dbReference type="EMBL" id="RXG23428.1"/>
    </source>
</evidence>
<feature type="transmembrane region" description="Helical" evidence="1">
    <location>
        <begin position="117"/>
        <end position="134"/>
    </location>
</feature>
<feature type="transmembrane region" description="Helical" evidence="1">
    <location>
        <begin position="91"/>
        <end position="110"/>
    </location>
</feature>
<dbReference type="OrthoDB" id="1419738at2"/>
<feature type="transmembrane region" description="Helical" evidence="1">
    <location>
        <begin position="259"/>
        <end position="278"/>
    </location>
</feature>
<feature type="transmembrane region" description="Helical" evidence="1">
    <location>
        <begin position="64"/>
        <end position="85"/>
    </location>
</feature>
<comment type="caution">
    <text evidence="3">The sequence shown here is derived from an EMBL/GenBank/DDBJ whole genome shotgun (WGS) entry which is preliminary data.</text>
</comment>
<keyword evidence="4" id="KW-1185">Reference proteome</keyword>
<evidence type="ECO:0000259" key="2">
    <source>
        <dbReference type="Pfam" id="PF00892"/>
    </source>
</evidence>
<dbReference type="InterPro" id="IPR037185">
    <property type="entry name" value="EmrE-like"/>
</dbReference>
<dbReference type="InterPro" id="IPR000620">
    <property type="entry name" value="EamA_dom"/>
</dbReference>
<dbReference type="AlphaFoldDB" id="A0A4Q0PAF9"/>
<feature type="transmembrane region" description="Helical" evidence="1">
    <location>
        <begin position="177"/>
        <end position="196"/>
    </location>
</feature>
<evidence type="ECO:0000256" key="1">
    <source>
        <dbReference type="SAM" id="Phobius"/>
    </source>
</evidence>
<dbReference type="SUPFAM" id="SSF103481">
    <property type="entry name" value="Multidrug resistance efflux transporter EmrE"/>
    <property type="match status" value="2"/>
</dbReference>
<keyword evidence="1" id="KW-0812">Transmembrane</keyword>
<dbReference type="PANTHER" id="PTHR22911">
    <property type="entry name" value="ACYL-MALONYL CONDENSING ENZYME-RELATED"/>
    <property type="match status" value="1"/>
</dbReference>
<name>A0A4Q0PAF9_9FLAO</name>
<proteinExistence type="predicted"/>
<feature type="domain" description="EamA" evidence="2">
    <location>
        <begin position="4"/>
        <end position="133"/>
    </location>
</feature>
<protein>
    <submittedName>
        <fullName evidence="3">Drug/metabolite transporter (DMT)-like permease</fullName>
    </submittedName>
</protein>
<feature type="transmembrane region" description="Helical" evidence="1">
    <location>
        <begin position="208"/>
        <end position="229"/>
    </location>
</feature>
<evidence type="ECO:0000313" key="4">
    <source>
        <dbReference type="Proteomes" id="UP000289238"/>
    </source>
</evidence>
<feature type="transmembrane region" description="Helical" evidence="1">
    <location>
        <begin position="5"/>
        <end position="23"/>
    </location>
</feature>
<dbReference type="GO" id="GO:0016020">
    <property type="term" value="C:membrane"/>
    <property type="evidence" value="ECO:0007669"/>
    <property type="project" value="InterPro"/>
</dbReference>
<organism evidence="3 4">
    <name type="scientific">Leeuwenhoekiella aequorea</name>
    <dbReference type="NCBI Taxonomy" id="283736"/>
    <lineage>
        <taxon>Bacteria</taxon>
        <taxon>Pseudomonadati</taxon>
        <taxon>Bacteroidota</taxon>
        <taxon>Flavobacteriia</taxon>
        <taxon>Flavobacteriales</taxon>
        <taxon>Flavobacteriaceae</taxon>
        <taxon>Leeuwenhoekiella</taxon>
    </lineage>
</organism>
<dbReference type="Proteomes" id="UP000289238">
    <property type="component" value="Unassembled WGS sequence"/>
</dbReference>
<keyword evidence="1" id="KW-0472">Membrane</keyword>
<feature type="transmembrane region" description="Helical" evidence="1">
    <location>
        <begin position="35"/>
        <end position="52"/>
    </location>
</feature>
<dbReference type="RefSeq" id="WP_128756957.1">
    <property type="nucleotide sequence ID" value="NZ_QOVM01000002.1"/>
</dbReference>
<feature type="transmembrane region" description="Helical" evidence="1">
    <location>
        <begin position="236"/>
        <end position="253"/>
    </location>
</feature>
<sequence length="283" mass="31575">MTKKAIYAVILAACIAGLNGVLIKAMPSLTTGTIGWFRVGVPVLFLLPSLLYNKEIRIKGNRKMLLLATVINAIRLYFYLVAFMYTSIGNAVVLFYVYPLFVTLIETLVYKSPIRKIQVYLMILAFIGIGITYLNKPFSFESNDFIGMLASLLSAVGYASFVCIFKRQTTSYNKKQLLFFQNIGGAVLFAPFLFAMDNVAIPELGIAVFYAALIGLGVFSLFFFGLKYLNPTTATSLMYLEVISAVLLSYFVLGEQLTWNTYLGGSFILMSSFFISRLNRKLS</sequence>
<dbReference type="Pfam" id="PF00892">
    <property type="entry name" value="EamA"/>
    <property type="match status" value="2"/>
</dbReference>
<feature type="transmembrane region" description="Helical" evidence="1">
    <location>
        <begin position="146"/>
        <end position="165"/>
    </location>
</feature>
<gene>
    <name evidence="3" type="ORF">DSM00_1042</name>
</gene>
<accession>A0A4Q0PAF9</accession>